<feature type="transmembrane region" description="Helical" evidence="1">
    <location>
        <begin position="105"/>
        <end position="121"/>
    </location>
</feature>
<comment type="caution">
    <text evidence="2">The sequence shown here is derived from an EMBL/GenBank/DDBJ whole genome shotgun (WGS) entry which is preliminary data.</text>
</comment>
<gene>
    <name evidence="2" type="ORF">HHUSO_G28144</name>
</gene>
<dbReference type="EMBL" id="JAHFZB010000029">
    <property type="protein sequence ID" value="KAK6472413.1"/>
    <property type="molecule type" value="Genomic_DNA"/>
</dbReference>
<keyword evidence="1" id="KW-1133">Transmembrane helix</keyword>
<keyword evidence="1" id="KW-0812">Transmembrane</keyword>
<sequence>MVNGPKALNDEDDTFLPSEKETLKKSMTLMRQLLMDAQAKILKMMDDNKQLALRIDGAIQSASQEVTNLRSELTATSRRLAEISASEPTSIMENNQHNTQGEGEVFFFFFFFFFFNAKLYFKMFCVCL</sequence>
<keyword evidence="3" id="KW-1185">Reference proteome</keyword>
<reference evidence="2 3" key="1">
    <citation type="submission" date="2021-05" db="EMBL/GenBank/DDBJ databases">
        <authorList>
            <person name="Zahm M."/>
            <person name="Klopp C."/>
            <person name="Cabau C."/>
            <person name="Kuhl H."/>
            <person name="Suciu R."/>
            <person name="Ciorpac M."/>
            <person name="Holostenco D."/>
            <person name="Gessner J."/>
            <person name="Wuertz S."/>
            <person name="Hohne C."/>
            <person name="Stock M."/>
            <person name="Gislard M."/>
            <person name="Lluch J."/>
            <person name="Milhes M."/>
            <person name="Lampietro C."/>
            <person name="Lopez Roques C."/>
            <person name="Donnadieu C."/>
            <person name="Du K."/>
            <person name="Schartl M."/>
            <person name="Guiguen Y."/>
        </authorList>
    </citation>
    <scope>NUCLEOTIDE SEQUENCE [LARGE SCALE GENOMIC DNA]</scope>
    <source>
        <strain evidence="2">Hh-F2</strain>
        <tissue evidence="2">Blood</tissue>
    </source>
</reference>
<name>A0ABR0YIN1_HUSHU</name>
<evidence type="ECO:0000313" key="2">
    <source>
        <dbReference type="EMBL" id="KAK6472413.1"/>
    </source>
</evidence>
<dbReference type="PANTHER" id="PTHR12776:SF1">
    <property type="entry name" value="KAZRIN"/>
    <property type="match status" value="1"/>
</dbReference>
<organism evidence="2 3">
    <name type="scientific">Huso huso</name>
    <name type="common">Beluga</name>
    <name type="synonym">Acipenser huso</name>
    <dbReference type="NCBI Taxonomy" id="61971"/>
    <lineage>
        <taxon>Eukaryota</taxon>
        <taxon>Metazoa</taxon>
        <taxon>Chordata</taxon>
        <taxon>Craniata</taxon>
        <taxon>Vertebrata</taxon>
        <taxon>Euteleostomi</taxon>
        <taxon>Actinopterygii</taxon>
        <taxon>Chondrostei</taxon>
        <taxon>Acipenseriformes</taxon>
        <taxon>Acipenseridae</taxon>
        <taxon>Huso</taxon>
    </lineage>
</organism>
<protein>
    <submittedName>
        <fullName evidence="2">Kazrin-like</fullName>
    </submittedName>
</protein>
<evidence type="ECO:0000256" key="1">
    <source>
        <dbReference type="SAM" id="Phobius"/>
    </source>
</evidence>
<proteinExistence type="predicted"/>
<keyword evidence="1" id="KW-0472">Membrane</keyword>
<dbReference type="Proteomes" id="UP001369086">
    <property type="component" value="Unassembled WGS sequence"/>
</dbReference>
<dbReference type="PANTHER" id="PTHR12776">
    <property type="entry name" value="KAZRIN-RELATED"/>
    <property type="match status" value="1"/>
</dbReference>
<dbReference type="InterPro" id="IPR037614">
    <property type="entry name" value="Kazrin"/>
</dbReference>
<evidence type="ECO:0000313" key="3">
    <source>
        <dbReference type="Proteomes" id="UP001369086"/>
    </source>
</evidence>
<accession>A0ABR0YIN1</accession>